<organism evidence="1 2">
    <name type="scientific">Flavobacterium xinjiangense</name>
    <dbReference type="NCBI Taxonomy" id="178356"/>
    <lineage>
        <taxon>Bacteria</taxon>
        <taxon>Pseudomonadati</taxon>
        <taxon>Bacteroidota</taxon>
        <taxon>Flavobacteriia</taxon>
        <taxon>Flavobacteriales</taxon>
        <taxon>Flavobacteriaceae</taxon>
        <taxon>Flavobacterium</taxon>
    </lineage>
</organism>
<dbReference type="OrthoDB" id="1271647at2"/>
<proteinExistence type="predicted"/>
<protein>
    <submittedName>
        <fullName evidence="1">Uncharacterized protein</fullName>
    </submittedName>
</protein>
<sequence length="145" mass="17203">MKNLTIIIFLFLTSVILIPSCSAQEFEEPPRMSMPSAENNLLIDKIIDVTNYETYFKEYCLNYISKTARKENWSKEKIEKIEKSVQLNSFKYRIYNFFSNYSSQRLNNLIEMYKKDKKSKKQNLIIESKMIAEALESHAEFLTLE</sequence>
<name>A0A1M7PEP7_9FLAO</name>
<reference evidence="2" key="1">
    <citation type="submission" date="2016-11" db="EMBL/GenBank/DDBJ databases">
        <authorList>
            <person name="Varghese N."/>
            <person name="Submissions S."/>
        </authorList>
    </citation>
    <scope>NUCLEOTIDE SEQUENCE [LARGE SCALE GENOMIC DNA]</scope>
    <source>
        <strain evidence="2">CGMCC 1.2749</strain>
    </source>
</reference>
<accession>A0A1M7PEP7</accession>
<evidence type="ECO:0000313" key="2">
    <source>
        <dbReference type="Proteomes" id="UP000184092"/>
    </source>
</evidence>
<gene>
    <name evidence="1" type="ORF">SAMN05216269_11677</name>
</gene>
<evidence type="ECO:0000313" key="1">
    <source>
        <dbReference type="EMBL" id="SHN15417.1"/>
    </source>
</evidence>
<keyword evidence="2" id="KW-1185">Reference proteome</keyword>
<dbReference type="EMBL" id="FRCL01000016">
    <property type="protein sequence ID" value="SHN15417.1"/>
    <property type="molecule type" value="Genomic_DNA"/>
</dbReference>
<dbReference type="AlphaFoldDB" id="A0A1M7PEP7"/>
<dbReference type="RefSeq" id="WP_073211051.1">
    <property type="nucleotide sequence ID" value="NZ_FRCL01000016.1"/>
</dbReference>
<dbReference type="Proteomes" id="UP000184092">
    <property type="component" value="Unassembled WGS sequence"/>
</dbReference>